<feature type="transmembrane region" description="Helical" evidence="1">
    <location>
        <begin position="40"/>
        <end position="60"/>
    </location>
</feature>
<evidence type="ECO:0000313" key="3">
    <source>
        <dbReference type="Proteomes" id="UP000053398"/>
    </source>
</evidence>
<reference evidence="2 3" key="1">
    <citation type="submission" date="2015-10" db="EMBL/GenBank/DDBJ databases">
        <title>Draft genome sequence of Streptomyces corchorusii DSM 40340, type strain for the species Streptomyces corchorusii.</title>
        <authorList>
            <person name="Ruckert C."/>
            <person name="Winkler A."/>
            <person name="Kalinowski J."/>
            <person name="Kampfer P."/>
            <person name="Glaeser S."/>
        </authorList>
    </citation>
    <scope>NUCLEOTIDE SEQUENCE [LARGE SCALE GENOMIC DNA]</scope>
    <source>
        <strain evidence="2 3">DSM 40340</strain>
    </source>
</reference>
<gene>
    <name evidence="2" type="ORF">AQJ11_15015</name>
</gene>
<keyword evidence="3" id="KW-1185">Reference proteome</keyword>
<comment type="caution">
    <text evidence="2">The sequence shown here is derived from an EMBL/GenBank/DDBJ whole genome shotgun (WGS) entry which is preliminary data.</text>
</comment>
<organism evidence="2 3">
    <name type="scientific">Streptomyces corchorusii</name>
    <name type="common">Streptomyces chibaensis</name>
    <dbReference type="NCBI Taxonomy" id="1903"/>
    <lineage>
        <taxon>Bacteria</taxon>
        <taxon>Bacillati</taxon>
        <taxon>Actinomycetota</taxon>
        <taxon>Actinomycetes</taxon>
        <taxon>Kitasatosporales</taxon>
        <taxon>Streptomycetaceae</taxon>
        <taxon>Streptomyces</taxon>
    </lineage>
</organism>
<sequence>MGWGTRSAEADEEALRRAERAAAAHGWGERAHTQRIGSRITGLGCVSLMPALLCLILGAGLSTGPYGPGVKAVAAGLLVLAVALPVAGFLVEGRLTHRDTRLHVFAGGVVVTVGLARTHALAWPELAVTERTETTSYGQNSHGPTVHWLYLADPDGTPLARISTRNPAGAAIARAKAERTGT</sequence>
<name>A0A101QDJ8_STRCK</name>
<dbReference type="AlphaFoldDB" id="A0A101QDJ8"/>
<dbReference type="RefSeq" id="WP_059263375.1">
    <property type="nucleotide sequence ID" value="NZ_KQ948355.1"/>
</dbReference>
<keyword evidence="1" id="KW-0472">Membrane</keyword>
<dbReference type="EMBL" id="LMWP01000016">
    <property type="protein sequence ID" value="KUN27910.1"/>
    <property type="molecule type" value="Genomic_DNA"/>
</dbReference>
<keyword evidence="1" id="KW-0812">Transmembrane</keyword>
<evidence type="ECO:0000313" key="2">
    <source>
        <dbReference type="EMBL" id="KUN27910.1"/>
    </source>
</evidence>
<feature type="transmembrane region" description="Helical" evidence="1">
    <location>
        <begin position="72"/>
        <end position="91"/>
    </location>
</feature>
<dbReference type="Proteomes" id="UP000053398">
    <property type="component" value="Unassembled WGS sequence"/>
</dbReference>
<keyword evidence="1" id="KW-1133">Transmembrane helix</keyword>
<evidence type="ECO:0000256" key="1">
    <source>
        <dbReference type="SAM" id="Phobius"/>
    </source>
</evidence>
<protein>
    <submittedName>
        <fullName evidence="2">Uncharacterized protein</fullName>
    </submittedName>
</protein>
<proteinExistence type="predicted"/>
<accession>A0A101QDJ8</accession>